<comment type="caution">
    <text evidence="3">The sequence shown here is derived from an EMBL/GenBank/DDBJ whole genome shotgun (WGS) entry which is preliminary data.</text>
</comment>
<proteinExistence type="predicted"/>
<feature type="compositionally biased region" description="Low complexity" evidence="2">
    <location>
        <begin position="1166"/>
        <end position="1183"/>
    </location>
</feature>
<feature type="region of interest" description="Disordered" evidence="2">
    <location>
        <begin position="217"/>
        <end position="247"/>
    </location>
</feature>
<feature type="coiled-coil region" evidence="1">
    <location>
        <begin position="551"/>
        <end position="578"/>
    </location>
</feature>
<feature type="region of interest" description="Disordered" evidence="2">
    <location>
        <begin position="497"/>
        <end position="524"/>
    </location>
</feature>
<feature type="compositionally biased region" description="Low complexity" evidence="2">
    <location>
        <begin position="463"/>
        <end position="473"/>
    </location>
</feature>
<evidence type="ECO:0000256" key="2">
    <source>
        <dbReference type="SAM" id="MobiDB-lite"/>
    </source>
</evidence>
<dbReference type="PANTHER" id="PTHR46601">
    <property type="entry name" value="ULP_PROTEASE DOMAIN-CONTAINING PROTEIN"/>
    <property type="match status" value="1"/>
</dbReference>
<evidence type="ECO:0000313" key="3">
    <source>
        <dbReference type="EMBL" id="KAK3929512.1"/>
    </source>
</evidence>
<keyword evidence="1" id="KW-0175">Coiled coil</keyword>
<reference evidence="3" key="1">
    <citation type="submission" date="2021-07" db="EMBL/GenBank/DDBJ databases">
        <authorList>
            <person name="Catto M.A."/>
            <person name="Jacobson A."/>
            <person name="Kennedy G."/>
            <person name="Labadie P."/>
            <person name="Hunt B.G."/>
            <person name="Srinivasan R."/>
        </authorList>
    </citation>
    <scope>NUCLEOTIDE SEQUENCE</scope>
    <source>
        <strain evidence="3">PL_HMW_Pooled</strain>
        <tissue evidence="3">Head</tissue>
    </source>
</reference>
<feature type="region of interest" description="Disordered" evidence="2">
    <location>
        <begin position="1142"/>
        <end position="1185"/>
    </location>
</feature>
<dbReference type="PANTHER" id="PTHR46601:SF2">
    <property type="entry name" value="UBIQUITIN-LIKE PROTEASE FAMILY PROFILE DOMAIN-CONTAINING PROTEIN"/>
    <property type="match status" value="1"/>
</dbReference>
<organism evidence="3 4">
    <name type="scientific">Frankliniella fusca</name>
    <dbReference type="NCBI Taxonomy" id="407009"/>
    <lineage>
        <taxon>Eukaryota</taxon>
        <taxon>Metazoa</taxon>
        <taxon>Ecdysozoa</taxon>
        <taxon>Arthropoda</taxon>
        <taxon>Hexapoda</taxon>
        <taxon>Insecta</taxon>
        <taxon>Pterygota</taxon>
        <taxon>Neoptera</taxon>
        <taxon>Paraneoptera</taxon>
        <taxon>Thysanoptera</taxon>
        <taxon>Terebrantia</taxon>
        <taxon>Thripoidea</taxon>
        <taxon>Thripidae</taxon>
        <taxon>Frankliniella</taxon>
    </lineage>
</organism>
<dbReference type="AlphaFoldDB" id="A0AAE1LT78"/>
<accession>A0AAE1LT78</accession>
<evidence type="ECO:0000256" key="1">
    <source>
        <dbReference type="SAM" id="Coils"/>
    </source>
</evidence>
<dbReference type="EMBL" id="JAHWGI010001401">
    <property type="protein sequence ID" value="KAK3929512.1"/>
    <property type="molecule type" value="Genomic_DNA"/>
</dbReference>
<feature type="compositionally biased region" description="Basic and acidic residues" evidence="2">
    <location>
        <begin position="474"/>
        <end position="484"/>
    </location>
</feature>
<feature type="region of interest" description="Disordered" evidence="2">
    <location>
        <begin position="463"/>
        <end position="485"/>
    </location>
</feature>
<evidence type="ECO:0000313" key="4">
    <source>
        <dbReference type="Proteomes" id="UP001219518"/>
    </source>
</evidence>
<reference evidence="3" key="2">
    <citation type="journal article" date="2023" name="BMC Genomics">
        <title>Pest status, molecular evolution, and epigenetic factors derived from the genome assembly of Frankliniella fusca, a thysanopteran phytovirus vector.</title>
        <authorList>
            <person name="Catto M.A."/>
            <person name="Labadie P.E."/>
            <person name="Jacobson A.L."/>
            <person name="Kennedy G.G."/>
            <person name="Srinivasan R."/>
            <person name="Hunt B.G."/>
        </authorList>
    </citation>
    <scope>NUCLEOTIDE SEQUENCE</scope>
    <source>
        <strain evidence="3">PL_HMW_Pooled</strain>
    </source>
</reference>
<feature type="region of interest" description="Disordered" evidence="2">
    <location>
        <begin position="15"/>
        <end position="37"/>
    </location>
</feature>
<name>A0AAE1LT78_9NEOP</name>
<gene>
    <name evidence="3" type="ORF">KUF71_003519</name>
</gene>
<keyword evidence="4" id="KW-1185">Reference proteome</keyword>
<feature type="compositionally biased region" description="Polar residues" evidence="2">
    <location>
        <begin position="1142"/>
        <end position="1165"/>
    </location>
</feature>
<sequence length="1268" mass="144340">MFICTNKMHFLLETKEERQRQSHADRTKRWRDGLKNNPERAARVNAVARQNYASRSNDENVVEKRRAKWRRAQQKKRLQLQSNTRPTKILTDRSQVQVPLRRSGRLQNFCSEESFQPLLLVSCHYNDSDKENDDSINSFPTTERNILSDALESDHDNTANSSIFASETGNRGQSSCQLSFSVTKKPKLALSCELRNVDETLLFSGSQKGSAFAVLASPPLSNYSSPSPPTLALEDPEREDDDSPKSFLDTKRNILSDALAANQVNSSNLSILALETDNEGHGSSSLSFSKLTKIINPDLSCEFQHENETPLFSDPGSAFAVLASPSLSNYSFPSSPILVLDDPAKENNDSLKSSPNTERIILSDALEAYQCSDANSSIPASQSGNEERDWGSSCSLSFTTRKPTEQNQLFSCESRNNCEVSTCFLSPDSFKTSTPLPTDGTQHLYSIQENDEWSFDVSTDMTSIRTSTPIPSTEPEKENEECSRRFSTRKRKIIEPVKAFLSNGGKSRKNKRNESSESSQVSVEPCLKKSKPIIKSALVAGKRRAKVYRDNRKIMKENALLKRQLERYKKKYYRLVNKIKQMDQPLSLEVEKIIGRQKVSSQIRDKLLEGVVLQTHLKSYNNLAKKYKEKRLLRKIFYGNSDNIFRKYRKLTLMRSFAPKRDEKINLISGQPTSKLLRKRQDVLNFLQLDSSSVMTSGKKETITRCKIKKQRRYLVKDLKELHEEFQLTVPYKINYSSFCKLKPFWILFPDLARRETCACVPHDNMELIINKLHRENILSENTVNKLISETVCDRKQQSCMSRKCDLCKNKMPSYKPHVEHRTIEYQRWQSTTKTYEVEEKQTDGSLKLVEKTSKFMAKATLEVTCGDLVTHLENSLPKFLQHVFRADYQFEVLHHKRNNLSPGQLHFWWDFGMNWVTKYAREVQSVHWGAGRTQITVHASITYSCKEKQAGCTLSANRNHGPWEIMAHMVPIIESALRKEELEEYHLSMLSDSPSAQYRNQLMFALLVQVFPKIFPQVKSLTWNYTESGHGKGGVDGVSAAVKCHADDFVAKGNDVDTFDKFLACCKKMENVLIHSVSDTDIINVKNIGALCKKFPGTNQVHQITWSRNLPETLFFNTLSCFKCPPGTRCEHHHIGSLNFPSKKSTSATPDPNVPSCSSSTSIASEPQESTPVPSSSSATVPKESVISLPPKAKTYVAICLGNQYYPGYIISVQNNKAKIQVMMKAEQEDYYCWPERPDIRKNVPFSKLRSLARDPEQEGDYYRVDF</sequence>
<dbReference type="Proteomes" id="UP001219518">
    <property type="component" value="Unassembled WGS sequence"/>
</dbReference>
<protein>
    <submittedName>
        <fullName evidence="3">Platelet glycoprotein Ib alpha chain</fullName>
    </submittedName>
</protein>